<dbReference type="AlphaFoldDB" id="A0A849BZC1"/>
<dbReference type="PROSITE" id="PS51186">
    <property type="entry name" value="GNAT"/>
    <property type="match status" value="1"/>
</dbReference>
<dbReference type="CDD" id="cd04301">
    <property type="entry name" value="NAT_SF"/>
    <property type="match status" value="1"/>
</dbReference>
<comment type="caution">
    <text evidence="4">The sequence shown here is derived from an EMBL/GenBank/DDBJ whole genome shotgun (WGS) entry which is preliminary data.</text>
</comment>
<sequence length="164" mass="16921">MTTVDVAPVDVRDPAVLALVDALTAELATGGYTEDETFGYTPEQLAASAVHLLGASVGGALVGIAGVELDDAGAGELKRFYVVPAHRGSGVADALLEALVAHARERGATALRLEIGDAQAAALRFYARHGFTPIPRFGPYVDSATSVCLERRLDGPAQPGVRPG</sequence>
<protein>
    <submittedName>
        <fullName evidence="4">GNAT family N-acetyltransferase</fullName>
    </submittedName>
</protein>
<dbReference type="InterPro" id="IPR050832">
    <property type="entry name" value="Bact_Acetyltransf"/>
</dbReference>
<keyword evidence="5" id="KW-1185">Reference proteome</keyword>
<keyword evidence="2" id="KW-0012">Acyltransferase</keyword>
<dbReference type="PANTHER" id="PTHR43877">
    <property type="entry name" value="AMINOALKYLPHOSPHONATE N-ACETYLTRANSFERASE-RELATED-RELATED"/>
    <property type="match status" value="1"/>
</dbReference>
<dbReference type="GO" id="GO:0016747">
    <property type="term" value="F:acyltransferase activity, transferring groups other than amino-acyl groups"/>
    <property type="evidence" value="ECO:0007669"/>
    <property type="project" value="InterPro"/>
</dbReference>
<proteinExistence type="predicted"/>
<evidence type="ECO:0000259" key="3">
    <source>
        <dbReference type="PROSITE" id="PS51186"/>
    </source>
</evidence>
<dbReference type="RefSeq" id="WP_171202670.1">
    <property type="nucleotide sequence ID" value="NZ_BAAANP010000002.1"/>
</dbReference>
<evidence type="ECO:0000256" key="2">
    <source>
        <dbReference type="ARBA" id="ARBA00023315"/>
    </source>
</evidence>
<dbReference type="InterPro" id="IPR000182">
    <property type="entry name" value="GNAT_dom"/>
</dbReference>
<dbReference type="PANTHER" id="PTHR43877:SF2">
    <property type="entry name" value="AMINOALKYLPHOSPHONATE N-ACETYLTRANSFERASE-RELATED"/>
    <property type="match status" value="1"/>
</dbReference>
<dbReference type="SUPFAM" id="SSF55729">
    <property type="entry name" value="Acyl-CoA N-acyltransferases (Nat)"/>
    <property type="match status" value="1"/>
</dbReference>
<accession>A0A849BZC1</accession>
<dbReference type="Proteomes" id="UP000555552">
    <property type="component" value="Unassembled WGS sequence"/>
</dbReference>
<evidence type="ECO:0000256" key="1">
    <source>
        <dbReference type="ARBA" id="ARBA00022679"/>
    </source>
</evidence>
<keyword evidence="1 4" id="KW-0808">Transferase</keyword>
<dbReference type="Gene3D" id="3.40.630.30">
    <property type="match status" value="1"/>
</dbReference>
<evidence type="ECO:0000313" key="5">
    <source>
        <dbReference type="Proteomes" id="UP000555552"/>
    </source>
</evidence>
<dbReference type="Pfam" id="PF00583">
    <property type="entry name" value="Acetyltransf_1"/>
    <property type="match status" value="1"/>
</dbReference>
<feature type="domain" description="N-acetyltransferase" evidence="3">
    <location>
        <begin position="9"/>
        <end position="154"/>
    </location>
</feature>
<dbReference type="InterPro" id="IPR016181">
    <property type="entry name" value="Acyl_CoA_acyltransferase"/>
</dbReference>
<evidence type="ECO:0000313" key="4">
    <source>
        <dbReference type="EMBL" id="NNH22838.1"/>
    </source>
</evidence>
<organism evidence="4 5">
    <name type="scientific">Pseudokineococcus marinus</name>
    <dbReference type="NCBI Taxonomy" id="351215"/>
    <lineage>
        <taxon>Bacteria</taxon>
        <taxon>Bacillati</taxon>
        <taxon>Actinomycetota</taxon>
        <taxon>Actinomycetes</taxon>
        <taxon>Kineosporiales</taxon>
        <taxon>Kineosporiaceae</taxon>
        <taxon>Pseudokineococcus</taxon>
    </lineage>
</organism>
<name>A0A849BZC1_9ACTN</name>
<gene>
    <name evidence="4" type="ORF">HLB09_06985</name>
</gene>
<dbReference type="EMBL" id="JABEMA010000073">
    <property type="protein sequence ID" value="NNH22838.1"/>
    <property type="molecule type" value="Genomic_DNA"/>
</dbReference>
<reference evidence="4 5" key="1">
    <citation type="submission" date="2020-05" db="EMBL/GenBank/DDBJ databases">
        <title>MicrobeNet Type strains.</title>
        <authorList>
            <person name="Nicholson A.C."/>
        </authorList>
    </citation>
    <scope>NUCLEOTIDE SEQUENCE [LARGE SCALE GENOMIC DNA]</scope>
    <source>
        <strain evidence="4 5">JCM 14547</strain>
    </source>
</reference>